<dbReference type="GeneID" id="85345938"/>
<protein>
    <submittedName>
        <fullName evidence="2">Uncharacterized protein</fullName>
    </submittedName>
</protein>
<dbReference type="AlphaFoldDB" id="A0AAI9YJ87"/>
<dbReference type="EMBL" id="MOOE01000020">
    <property type="protein sequence ID" value="KAK1513305.1"/>
    <property type="molecule type" value="Genomic_DNA"/>
</dbReference>
<name>A0AAI9YJ87_9PEZI</name>
<dbReference type="Proteomes" id="UP001240678">
    <property type="component" value="Unassembled WGS sequence"/>
</dbReference>
<feature type="compositionally biased region" description="Basic and acidic residues" evidence="1">
    <location>
        <begin position="46"/>
        <end position="56"/>
    </location>
</feature>
<keyword evidence="3" id="KW-1185">Reference proteome</keyword>
<accession>A0AAI9YJ87</accession>
<reference evidence="2 3" key="1">
    <citation type="submission" date="2016-10" db="EMBL/GenBank/DDBJ databases">
        <title>The genome sequence of Colletotrichum fioriniae PJ7.</title>
        <authorList>
            <person name="Baroncelli R."/>
        </authorList>
    </citation>
    <scope>NUCLEOTIDE SEQUENCE [LARGE SCALE GENOMIC DNA]</scope>
    <source>
        <strain evidence="2 3">IMI 309622</strain>
    </source>
</reference>
<dbReference type="RefSeq" id="XP_060306876.1">
    <property type="nucleotide sequence ID" value="XM_060462391.1"/>
</dbReference>
<evidence type="ECO:0000313" key="2">
    <source>
        <dbReference type="EMBL" id="KAK1513305.1"/>
    </source>
</evidence>
<sequence>MVEWGRHQRRADITAVTGGDFVRTAVVYGSLNEEREAPKAPAESDEQARDLAEATS</sequence>
<gene>
    <name evidence="2" type="ORF">CCOS01_14247</name>
</gene>
<organism evidence="2 3">
    <name type="scientific">Colletotrichum costaricense</name>
    <dbReference type="NCBI Taxonomy" id="1209916"/>
    <lineage>
        <taxon>Eukaryota</taxon>
        <taxon>Fungi</taxon>
        <taxon>Dikarya</taxon>
        <taxon>Ascomycota</taxon>
        <taxon>Pezizomycotina</taxon>
        <taxon>Sordariomycetes</taxon>
        <taxon>Hypocreomycetidae</taxon>
        <taxon>Glomerellales</taxon>
        <taxon>Glomerellaceae</taxon>
        <taxon>Colletotrichum</taxon>
        <taxon>Colletotrichum acutatum species complex</taxon>
    </lineage>
</organism>
<comment type="caution">
    <text evidence="2">The sequence shown here is derived from an EMBL/GenBank/DDBJ whole genome shotgun (WGS) entry which is preliminary data.</text>
</comment>
<feature type="region of interest" description="Disordered" evidence="1">
    <location>
        <begin position="32"/>
        <end position="56"/>
    </location>
</feature>
<evidence type="ECO:0000256" key="1">
    <source>
        <dbReference type="SAM" id="MobiDB-lite"/>
    </source>
</evidence>
<evidence type="ECO:0000313" key="3">
    <source>
        <dbReference type="Proteomes" id="UP001240678"/>
    </source>
</evidence>
<proteinExistence type="predicted"/>